<dbReference type="Proteomes" id="UP000242849">
    <property type="component" value="Unassembled WGS sequence"/>
</dbReference>
<evidence type="ECO:0000313" key="1">
    <source>
        <dbReference type="EMBL" id="SED74801.1"/>
    </source>
</evidence>
<organism evidence="1 2">
    <name type="scientific">Pseudomonas anguilliseptica</name>
    <dbReference type="NCBI Taxonomy" id="53406"/>
    <lineage>
        <taxon>Bacteria</taxon>
        <taxon>Pseudomonadati</taxon>
        <taxon>Pseudomonadota</taxon>
        <taxon>Gammaproteobacteria</taxon>
        <taxon>Pseudomonadales</taxon>
        <taxon>Pseudomonadaceae</taxon>
        <taxon>Pseudomonas</taxon>
    </lineage>
</organism>
<proteinExistence type="predicted"/>
<evidence type="ECO:0000313" key="2">
    <source>
        <dbReference type="Proteomes" id="UP000242849"/>
    </source>
</evidence>
<name>A0A1H5D7I3_PSEAG</name>
<accession>A0A1H5D7I3</accession>
<protein>
    <submittedName>
        <fullName evidence="1">Uncharacterized protein</fullName>
    </submittedName>
</protein>
<gene>
    <name evidence="1" type="ORF">SAMN05421553_3246</name>
</gene>
<keyword evidence="2" id="KW-1185">Reference proteome</keyword>
<dbReference type="AlphaFoldDB" id="A0A1H5D7I3"/>
<dbReference type="STRING" id="53406.SAMN05421553_3246"/>
<dbReference type="EMBL" id="FNSC01000001">
    <property type="protein sequence ID" value="SED74801.1"/>
    <property type="molecule type" value="Genomic_DNA"/>
</dbReference>
<reference evidence="2" key="1">
    <citation type="submission" date="2016-10" db="EMBL/GenBank/DDBJ databases">
        <authorList>
            <person name="Varghese N."/>
            <person name="Submissions S."/>
        </authorList>
    </citation>
    <scope>NUCLEOTIDE SEQUENCE [LARGE SCALE GENOMIC DNA]</scope>
    <source>
        <strain evidence="2">DSM 12111</strain>
    </source>
</reference>
<sequence>MPPPSINMKKWIIAFTAIALAGCGEEPPKTLNEISKSVVDVSTLKLEGAEALVFGLKPDFGYDNSTYFFMATEEANRILPKLVKYFPDQKPDQVVFTLNSTLVDKYGNESKAPVIQLAFNMTDIQKINYEKGQFTSWDLLGLSNIEFLHPAGASIVREYCAGENNAEYAAAFCSRFI</sequence>